<protein>
    <submittedName>
        <fullName evidence="4">J domain-containing protein</fullName>
    </submittedName>
</protein>
<evidence type="ECO:0000313" key="3">
    <source>
        <dbReference type="Proteomes" id="UP000887578"/>
    </source>
</evidence>
<dbReference type="SMART" id="SM00271">
    <property type="entry name" value="DnaJ"/>
    <property type="match status" value="1"/>
</dbReference>
<dbReference type="InterPro" id="IPR001623">
    <property type="entry name" value="DnaJ_domain"/>
</dbReference>
<proteinExistence type="predicted"/>
<feature type="domain" description="J" evidence="2">
    <location>
        <begin position="13"/>
        <end position="77"/>
    </location>
</feature>
<dbReference type="PROSITE" id="PS50076">
    <property type="entry name" value="DNAJ_2"/>
    <property type="match status" value="1"/>
</dbReference>
<reference evidence="4" key="1">
    <citation type="submission" date="2022-11" db="UniProtKB">
        <authorList>
            <consortium name="WormBaseParasite"/>
        </authorList>
    </citation>
    <scope>IDENTIFICATION</scope>
</reference>
<evidence type="ECO:0000259" key="2">
    <source>
        <dbReference type="PROSITE" id="PS50076"/>
    </source>
</evidence>
<dbReference type="GO" id="GO:0042026">
    <property type="term" value="P:protein refolding"/>
    <property type="evidence" value="ECO:0007669"/>
    <property type="project" value="TreeGrafter"/>
</dbReference>
<dbReference type="Gene3D" id="1.10.287.110">
    <property type="entry name" value="DnaJ domain"/>
    <property type="match status" value="1"/>
</dbReference>
<name>A0A914P530_9BILA</name>
<keyword evidence="1" id="KW-0143">Chaperone</keyword>
<dbReference type="GO" id="GO:0051082">
    <property type="term" value="F:unfolded protein binding"/>
    <property type="evidence" value="ECO:0007669"/>
    <property type="project" value="TreeGrafter"/>
</dbReference>
<organism evidence="3 4">
    <name type="scientific">Panagrolaimus davidi</name>
    <dbReference type="NCBI Taxonomy" id="227884"/>
    <lineage>
        <taxon>Eukaryota</taxon>
        <taxon>Metazoa</taxon>
        <taxon>Ecdysozoa</taxon>
        <taxon>Nematoda</taxon>
        <taxon>Chromadorea</taxon>
        <taxon>Rhabditida</taxon>
        <taxon>Tylenchina</taxon>
        <taxon>Panagrolaimomorpha</taxon>
        <taxon>Panagrolaimoidea</taxon>
        <taxon>Panagrolaimidae</taxon>
        <taxon>Panagrolaimus</taxon>
    </lineage>
</organism>
<evidence type="ECO:0000256" key="1">
    <source>
        <dbReference type="ARBA" id="ARBA00023186"/>
    </source>
</evidence>
<dbReference type="Proteomes" id="UP000887578">
    <property type="component" value="Unplaced"/>
</dbReference>
<dbReference type="InterPro" id="IPR036869">
    <property type="entry name" value="J_dom_sf"/>
</dbReference>
<dbReference type="PRINTS" id="PR00625">
    <property type="entry name" value="JDOMAIN"/>
</dbReference>
<dbReference type="Pfam" id="PF00226">
    <property type="entry name" value="DnaJ"/>
    <property type="match status" value="1"/>
</dbReference>
<accession>A0A914P530</accession>
<dbReference type="SUPFAM" id="SSF46565">
    <property type="entry name" value="Chaperone J-domain"/>
    <property type="match status" value="1"/>
</dbReference>
<dbReference type="PANTHER" id="PTHR43096:SF52">
    <property type="entry name" value="DNAJ HOMOLOG 1, MITOCHONDRIAL-RELATED"/>
    <property type="match status" value="1"/>
</dbReference>
<dbReference type="PANTHER" id="PTHR43096">
    <property type="entry name" value="DNAJ HOMOLOG 1, MITOCHONDRIAL-RELATED"/>
    <property type="match status" value="1"/>
</dbReference>
<dbReference type="AlphaFoldDB" id="A0A914P530"/>
<dbReference type="GO" id="GO:0005737">
    <property type="term" value="C:cytoplasm"/>
    <property type="evidence" value="ECO:0007669"/>
    <property type="project" value="TreeGrafter"/>
</dbReference>
<sequence length="284" mass="32298">MGNSYSSYKSYKNYYAVLGVRQYASVKEITKAYHRLSLKYHPDHNPSPEAGIKIREINEAHHVLVKSKNAQHYEAIDPKVVEENLRMQAEINDKKKTAVDELKELEKQNAIFDEFFSCVKCKTNIVINGGIIFGCGHNSCVSCSDTSEVCQRCKKSIQKRQPFNFQLKQNHEAEAVSNVKKTKDDNQMLSKNAQHFEAVDPQYVVEDLKMANEINKNQKATIDEPQEQNLDFGDLFCCVNCTTKISAGGILFGCGHISCDFCSDTFEICQSCKKSIQYRHPLLF</sequence>
<keyword evidence="3" id="KW-1185">Reference proteome</keyword>
<evidence type="ECO:0000313" key="4">
    <source>
        <dbReference type="WBParaSite" id="PDA_v2.g12443.t1"/>
    </source>
</evidence>
<dbReference type="CDD" id="cd06257">
    <property type="entry name" value="DnaJ"/>
    <property type="match status" value="1"/>
</dbReference>
<dbReference type="WBParaSite" id="PDA_v2.g12443.t1">
    <property type="protein sequence ID" value="PDA_v2.g12443.t1"/>
    <property type="gene ID" value="PDA_v2.g12443"/>
</dbReference>